<dbReference type="OrthoDB" id="2139957at2759"/>
<dbReference type="GO" id="GO:0005739">
    <property type="term" value="C:mitochondrion"/>
    <property type="evidence" value="ECO:0007669"/>
    <property type="project" value="TreeGrafter"/>
</dbReference>
<protein>
    <submittedName>
        <fullName evidence="8">Enoyl-CoA hydratase, mitochondrial</fullName>
    </submittedName>
</protein>
<name>A0A194UTU0_CYTMA</name>
<dbReference type="InterPro" id="IPR014748">
    <property type="entry name" value="Enoyl-CoA_hydra_C"/>
</dbReference>
<accession>A0A194UTU0</accession>
<evidence type="ECO:0000256" key="7">
    <source>
        <dbReference type="RuleBase" id="RU003707"/>
    </source>
</evidence>
<dbReference type="CDD" id="cd06558">
    <property type="entry name" value="crotonase-like"/>
    <property type="match status" value="1"/>
</dbReference>
<dbReference type="Proteomes" id="UP000078576">
    <property type="component" value="Unassembled WGS sequence"/>
</dbReference>
<dbReference type="EMBL" id="KN714677">
    <property type="protein sequence ID" value="KUI55039.1"/>
    <property type="molecule type" value="Genomic_DNA"/>
</dbReference>
<evidence type="ECO:0000256" key="1">
    <source>
        <dbReference type="ARBA" id="ARBA00004275"/>
    </source>
</evidence>
<gene>
    <name evidence="8" type="ORF">VP1G_02367</name>
</gene>
<reference evidence="9" key="1">
    <citation type="submission" date="2014-12" db="EMBL/GenBank/DDBJ databases">
        <title>Genome Sequence of Valsa Canker Pathogens Uncovers a Specific Adaption of Colonization on Woody Bark.</title>
        <authorList>
            <person name="Yin Z."/>
            <person name="Liu H."/>
            <person name="Gao X."/>
            <person name="Li Z."/>
            <person name="Song N."/>
            <person name="Ke X."/>
            <person name="Dai Q."/>
            <person name="Wu Y."/>
            <person name="Sun Y."/>
            <person name="Xu J.-R."/>
            <person name="Kang Z.K."/>
            <person name="Wang L."/>
            <person name="Huang L."/>
        </authorList>
    </citation>
    <scope>NUCLEOTIDE SEQUENCE [LARGE SCALE GENOMIC DNA]</scope>
    <source>
        <strain evidence="9">SXYL134</strain>
    </source>
</reference>
<dbReference type="InterPro" id="IPR001753">
    <property type="entry name" value="Enoyl-CoA_hydra/iso"/>
</dbReference>
<dbReference type="GO" id="GO:0006635">
    <property type="term" value="P:fatty acid beta-oxidation"/>
    <property type="evidence" value="ECO:0007669"/>
    <property type="project" value="TreeGrafter"/>
</dbReference>
<dbReference type="SUPFAM" id="SSF52096">
    <property type="entry name" value="ClpP/crotonase"/>
    <property type="match status" value="1"/>
</dbReference>
<dbReference type="InterPro" id="IPR029045">
    <property type="entry name" value="ClpP/crotonase-like_dom_sf"/>
</dbReference>
<dbReference type="GO" id="GO:0005777">
    <property type="term" value="C:peroxisome"/>
    <property type="evidence" value="ECO:0007669"/>
    <property type="project" value="UniProtKB-SubCell"/>
</dbReference>
<evidence type="ECO:0000256" key="3">
    <source>
        <dbReference type="ARBA" id="ARBA00005254"/>
    </source>
</evidence>
<dbReference type="Gene3D" id="1.10.12.10">
    <property type="entry name" value="Lyase 2-enoyl-coa Hydratase, Chain A, domain 2"/>
    <property type="match status" value="1"/>
</dbReference>
<keyword evidence="5" id="KW-0413">Isomerase</keyword>
<dbReference type="PANTHER" id="PTHR11941:SF158">
    <property type="entry name" value="ENOYL-COA HYDRATASE (AFU_ORTHOLOGUE AFUA_2G10650)"/>
    <property type="match status" value="1"/>
</dbReference>
<dbReference type="Pfam" id="PF00378">
    <property type="entry name" value="ECH_1"/>
    <property type="match status" value="1"/>
</dbReference>
<evidence type="ECO:0000256" key="4">
    <source>
        <dbReference type="ARBA" id="ARBA00023140"/>
    </source>
</evidence>
<evidence type="ECO:0000313" key="8">
    <source>
        <dbReference type="EMBL" id="KUI55039.1"/>
    </source>
</evidence>
<dbReference type="STRING" id="694573.A0A194UTU0"/>
<dbReference type="AlphaFoldDB" id="A0A194UTU0"/>
<evidence type="ECO:0000256" key="2">
    <source>
        <dbReference type="ARBA" id="ARBA00004924"/>
    </source>
</evidence>
<sequence>MTSLPKGLTSPPPSIPDVITSFPSSHILQVTLNRPTSLNAIPTTSHILLDALWRWYDFQRTLRCAIITGTGRAFCAGADLKEWNVRNTAVTSGDNPEADAARARDKWATGGFGGLSNRAGKKPVIAAVNGLCLGGGMEMAVNCDLVVAAEDAVFGLPEVKRGVIALAGALPRIQKTLGKQRAAEMALVGGTFDARKMYEWGIVNKVVSKEDVVKEAIAYAEQIAENSPDSVIVSREGLSLGWEGIGPEAAAEMVERGMYGRMDAGENMREGVMSFVEKRKPSWRDSKL</sequence>
<comment type="pathway">
    <text evidence="2">Siderophore biosynthesis.</text>
</comment>
<dbReference type="PROSITE" id="PS00166">
    <property type="entry name" value="ENOYL_COA_HYDRATASE"/>
    <property type="match status" value="1"/>
</dbReference>
<evidence type="ECO:0000256" key="6">
    <source>
        <dbReference type="ARBA" id="ARBA00023239"/>
    </source>
</evidence>
<dbReference type="GO" id="GO:0016829">
    <property type="term" value="F:lyase activity"/>
    <property type="evidence" value="ECO:0007669"/>
    <property type="project" value="UniProtKB-KW"/>
</dbReference>
<keyword evidence="9" id="KW-1185">Reference proteome</keyword>
<comment type="similarity">
    <text evidence="3 7">Belongs to the enoyl-CoA hydratase/isomerase family.</text>
</comment>
<organism evidence="8 9">
    <name type="scientific">Cytospora mali</name>
    <name type="common">Apple Valsa canker fungus</name>
    <name type="synonym">Valsa mali</name>
    <dbReference type="NCBI Taxonomy" id="578113"/>
    <lineage>
        <taxon>Eukaryota</taxon>
        <taxon>Fungi</taxon>
        <taxon>Dikarya</taxon>
        <taxon>Ascomycota</taxon>
        <taxon>Pezizomycotina</taxon>
        <taxon>Sordariomycetes</taxon>
        <taxon>Sordariomycetidae</taxon>
        <taxon>Diaporthales</taxon>
        <taxon>Cytosporaceae</taxon>
        <taxon>Cytospora</taxon>
    </lineage>
</organism>
<keyword evidence="6" id="KW-0456">Lyase</keyword>
<dbReference type="InterPro" id="IPR018376">
    <property type="entry name" value="Enoyl-CoA_hyd/isom_CS"/>
</dbReference>
<comment type="subcellular location">
    <subcellularLocation>
        <location evidence="1">Peroxisome</location>
    </subcellularLocation>
</comment>
<dbReference type="PANTHER" id="PTHR11941">
    <property type="entry name" value="ENOYL-COA HYDRATASE-RELATED"/>
    <property type="match status" value="1"/>
</dbReference>
<keyword evidence="4" id="KW-0576">Peroxisome</keyword>
<dbReference type="FunFam" id="3.90.226.10:FF:000074">
    <property type="entry name" value="Enoyl-CoA hydratase (AFU_orthologue AFUA_2G10650)"/>
    <property type="match status" value="1"/>
</dbReference>
<evidence type="ECO:0000313" key="9">
    <source>
        <dbReference type="Proteomes" id="UP000078576"/>
    </source>
</evidence>
<dbReference type="GO" id="GO:0016853">
    <property type="term" value="F:isomerase activity"/>
    <property type="evidence" value="ECO:0007669"/>
    <property type="project" value="UniProtKB-KW"/>
</dbReference>
<evidence type="ECO:0000256" key="5">
    <source>
        <dbReference type="ARBA" id="ARBA00023235"/>
    </source>
</evidence>
<proteinExistence type="inferred from homology"/>
<dbReference type="Gene3D" id="3.90.226.10">
    <property type="entry name" value="2-enoyl-CoA Hydratase, Chain A, domain 1"/>
    <property type="match status" value="1"/>
</dbReference>